<evidence type="ECO:0000313" key="17">
    <source>
        <dbReference type="EMBL" id="KAH0624222.1"/>
    </source>
</evidence>
<dbReference type="InterPro" id="IPR039575">
    <property type="entry name" value="P3H"/>
</dbReference>
<protein>
    <recommendedName>
        <fullName evidence="4">procollagen-proline 3-dioxygenase</fullName>
        <ecNumber evidence="4">1.14.11.7</ecNumber>
    </recommendedName>
</protein>
<reference evidence="17 18" key="1">
    <citation type="journal article" date="2022" name="Gigascience">
        <title>A chromosome-level genome assembly and annotation of the desert horned lizard, Phrynosoma platyrhinos, provides insight into chromosomal rearrangements among reptiles.</title>
        <authorList>
            <person name="Koochekian N."/>
            <person name="Ascanio A."/>
            <person name="Farleigh K."/>
            <person name="Card D.C."/>
            <person name="Schield D.R."/>
            <person name="Castoe T.A."/>
            <person name="Jezkova T."/>
        </authorList>
    </citation>
    <scope>NUCLEOTIDE SEQUENCE [LARGE SCALE GENOMIC DNA]</scope>
    <source>
        <strain evidence="17">NK-2021</strain>
    </source>
</reference>
<dbReference type="Pfam" id="PF23557">
    <property type="entry name" value="TPR_leprecan"/>
    <property type="match status" value="1"/>
</dbReference>
<feature type="domain" description="Fe2OG dioxygenase" evidence="16">
    <location>
        <begin position="354"/>
        <end position="466"/>
    </location>
</feature>
<comment type="caution">
    <text evidence="17">The sequence shown here is derived from an EMBL/GenBank/DDBJ whole genome shotgun (WGS) entry which is preliminary data.</text>
</comment>
<evidence type="ECO:0000256" key="13">
    <source>
        <dbReference type="ARBA" id="ARBA00023004"/>
    </source>
</evidence>
<dbReference type="InterPro" id="IPR044862">
    <property type="entry name" value="Pro_4_hyd_alph_FE2OG_OXY"/>
</dbReference>
<dbReference type="PANTHER" id="PTHR14049">
    <property type="entry name" value="LEPRECAN 1"/>
    <property type="match status" value="1"/>
</dbReference>
<keyword evidence="10" id="KW-0847">Vitamin C</keyword>
<keyword evidence="11" id="KW-0223">Dioxygenase</keyword>
<keyword evidence="7" id="KW-0677">Repeat</keyword>
<comment type="cofactor">
    <cofactor evidence="2">
        <name>Fe cation</name>
        <dbReference type="ChEBI" id="CHEBI:24875"/>
    </cofactor>
</comment>
<keyword evidence="6" id="KW-0732">Signal</keyword>
<feature type="region of interest" description="Disordered" evidence="15">
    <location>
        <begin position="239"/>
        <end position="259"/>
    </location>
</feature>
<evidence type="ECO:0000256" key="11">
    <source>
        <dbReference type="ARBA" id="ARBA00022964"/>
    </source>
</evidence>
<keyword evidence="8" id="KW-0802">TPR repeat</keyword>
<evidence type="ECO:0000256" key="15">
    <source>
        <dbReference type="SAM" id="MobiDB-lite"/>
    </source>
</evidence>
<dbReference type="InterPro" id="IPR006620">
    <property type="entry name" value="Pro_4_hyd_alph"/>
</dbReference>
<dbReference type="EC" id="1.14.11.7" evidence="4"/>
<dbReference type="Gene3D" id="2.60.120.620">
    <property type="entry name" value="q2cbj1_9rhob like domain"/>
    <property type="match status" value="1"/>
</dbReference>
<organism evidence="17 18">
    <name type="scientific">Phrynosoma platyrhinos</name>
    <name type="common">Desert horned lizard</name>
    <dbReference type="NCBI Taxonomy" id="52577"/>
    <lineage>
        <taxon>Eukaryota</taxon>
        <taxon>Metazoa</taxon>
        <taxon>Chordata</taxon>
        <taxon>Craniata</taxon>
        <taxon>Vertebrata</taxon>
        <taxon>Euteleostomi</taxon>
        <taxon>Lepidosauria</taxon>
        <taxon>Squamata</taxon>
        <taxon>Bifurcata</taxon>
        <taxon>Unidentata</taxon>
        <taxon>Episquamata</taxon>
        <taxon>Toxicofera</taxon>
        <taxon>Iguania</taxon>
        <taxon>Phrynosomatidae</taxon>
        <taxon>Phrynosomatinae</taxon>
        <taxon>Phrynosoma</taxon>
    </lineage>
</organism>
<sequence>MLNQLDKAADAAHTFFLANPEHMEVQQDIENYKTTAGKVNLVDREAKPHMENYLSGVRHYDKEEYHMAIDFLEQALRDYTVADTECRILCEGPQRFEEYEYLDYKATLYEAIAEHYMQVLVCQHECVRELATRPGRLSPIDNYLPLHYDFLQFSYYRVGDYVKALECARSYLLFHPDDEDVLDNESYYESLLEGSEAVTFLRRHKLEGYLLRTGAAGLGFLYIEPSYWSVSGARQDENRIPSGVQSDQADISGRPMGKRTMPKVDRELREGGPLLFEDVKLVYNSEQLNGTQRVLLDNVISEAECQELHRIANFGFEGRVPLQSARLFYDVSEKARKIVESYFMLNSTLYFSYTHLVCRTALAGQQEKRNDLSHPIHADNCLLDPEANECWKEPPAYTFRDYSALLYMNSDFEGGDFIFTEMDAKTASIKPKCGRMISFSSGGENPHGVKAVTKGQRCAVALWFTLNPLYRELERIQADEVIAALDQEHFGPRELDINPKDEL</sequence>
<evidence type="ECO:0000256" key="3">
    <source>
        <dbReference type="ARBA" id="ARBA00006487"/>
    </source>
</evidence>
<comment type="cofactor">
    <cofactor evidence="1">
        <name>L-ascorbate</name>
        <dbReference type="ChEBI" id="CHEBI:38290"/>
    </cofactor>
</comment>
<keyword evidence="18" id="KW-1185">Reference proteome</keyword>
<dbReference type="InterPro" id="IPR011990">
    <property type="entry name" value="TPR-like_helical_dom_sf"/>
</dbReference>
<comment type="similarity">
    <text evidence="3">Belongs to the leprecan family.</text>
</comment>
<proteinExistence type="inferred from homology"/>
<gene>
    <name evidence="17" type="ORF">JD844_007793</name>
</gene>
<evidence type="ECO:0000256" key="9">
    <source>
        <dbReference type="ARBA" id="ARBA00022824"/>
    </source>
</evidence>
<keyword evidence="12" id="KW-0560">Oxidoreductase</keyword>
<keyword evidence="9" id="KW-0256">Endoplasmic reticulum</keyword>
<evidence type="ECO:0000259" key="16">
    <source>
        <dbReference type="PROSITE" id="PS51471"/>
    </source>
</evidence>
<evidence type="ECO:0000256" key="4">
    <source>
        <dbReference type="ARBA" id="ARBA00012262"/>
    </source>
</evidence>
<evidence type="ECO:0000256" key="10">
    <source>
        <dbReference type="ARBA" id="ARBA00022896"/>
    </source>
</evidence>
<dbReference type="Gene3D" id="1.25.40.10">
    <property type="entry name" value="Tetratricopeptide repeat domain"/>
    <property type="match status" value="1"/>
</dbReference>
<evidence type="ECO:0000256" key="5">
    <source>
        <dbReference type="ARBA" id="ARBA00022723"/>
    </source>
</evidence>
<keyword evidence="13" id="KW-0408">Iron</keyword>
<name>A0ABQ7T3C7_PHRPL</name>
<evidence type="ECO:0000256" key="12">
    <source>
        <dbReference type="ARBA" id="ARBA00023002"/>
    </source>
</evidence>
<dbReference type="SMART" id="SM00702">
    <property type="entry name" value="P4Hc"/>
    <property type="match status" value="1"/>
</dbReference>
<evidence type="ECO:0000256" key="8">
    <source>
        <dbReference type="ARBA" id="ARBA00022803"/>
    </source>
</evidence>
<evidence type="ECO:0000256" key="7">
    <source>
        <dbReference type="ARBA" id="ARBA00022737"/>
    </source>
</evidence>
<dbReference type="InterPro" id="IPR005123">
    <property type="entry name" value="Oxoglu/Fe-dep_dioxygenase_dom"/>
</dbReference>
<keyword evidence="5" id="KW-0479">Metal-binding</keyword>
<evidence type="ECO:0000256" key="6">
    <source>
        <dbReference type="ARBA" id="ARBA00022729"/>
    </source>
</evidence>
<dbReference type="Proteomes" id="UP000826234">
    <property type="component" value="Unassembled WGS sequence"/>
</dbReference>
<evidence type="ECO:0000256" key="14">
    <source>
        <dbReference type="ARBA" id="ARBA00023180"/>
    </source>
</evidence>
<keyword evidence="14" id="KW-0325">Glycoprotein</keyword>
<dbReference type="InterPro" id="IPR056585">
    <property type="entry name" value="Leprecan_dom"/>
</dbReference>
<dbReference type="Pfam" id="PF13640">
    <property type="entry name" value="2OG-FeII_Oxy_3"/>
    <property type="match status" value="1"/>
</dbReference>
<evidence type="ECO:0000313" key="18">
    <source>
        <dbReference type="Proteomes" id="UP000826234"/>
    </source>
</evidence>
<evidence type="ECO:0000256" key="2">
    <source>
        <dbReference type="ARBA" id="ARBA00001962"/>
    </source>
</evidence>
<dbReference type="PROSITE" id="PS51471">
    <property type="entry name" value="FE2OG_OXY"/>
    <property type="match status" value="1"/>
</dbReference>
<dbReference type="EMBL" id="JAIPUX010001880">
    <property type="protein sequence ID" value="KAH0624222.1"/>
    <property type="molecule type" value="Genomic_DNA"/>
</dbReference>
<accession>A0ABQ7T3C7</accession>
<evidence type="ECO:0000256" key="1">
    <source>
        <dbReference type="ARBA" id="ARBA00001961"/>
    </source>
</evidence>
<dbReference type="PANTHER" id="PTHR14049:SF1">
    <property type="entry name" value="PROLYL 3-HYDROXYLASE 2"/>
    <property type="match status" value="1"/>
</dbReference>